<evidence type="ECO:0000256" key="5">
    <source>
        <dbReference type="ARBA" id="ARBA00022763"/>
    </source>
</evidence>
<reference evidence="10" key="2">
    <citation type="submission" date="2025-08" db="UniProtKB">
        <authorList>
            <consortium name="Ensembl"/>
        </authorList>
    </citation>
    <scope>IDENTIFICATION</scope>
</reference>
<dbReference type="OrthoDB" id="273147at2759"/>
<dbReference type="Proteomes" id="UP000265120">
    <property type="component" value="Chromosome Z"/>
</dbReference>
<keyword evidence="4" id="KW-0677">Repeat</keyword>
<dbReference type="GeneTree" id="ENSGT00940000167566"/>
<dbReference type="GO" id="GO:0005634">
    <property type="term" value="C:nucleus"/>
    <property type="evidence" value="ECO:0007669"/>
    <property type="project" value="UniProtKB-SubCell"/>
</dbReference>
<dbReference type="GeneID" id="103398215"/>
<evidence type="ECO:0000256" key="8">
    <source>
        <dbReference type="ARBA" id="ARBA00023242"/>
    </source>
</evidence>
<dbReference type="Gene3D" id="3.40.50.10190">
    <property type="entry name" value="BRCT domain"/>
    <property type="match status" value="2"/>
</dbReference>
<reference evidence="10 11" key="1">
    <citation type="journal article" date="2014" name="Nat. Genet.">
        <title>Whole-genome sequence of a flatfish provides insights into ZW sex chromosome evolution and adaptation to a benthic lifestyle.</title>
        <authorList>
            <person name="Chen S."/>
            <person name="Zhang G."/>
            <person name="Shao C."/>
            <person name="Huang Q."/>
            <person name="Liu G."/>
            <person name="Zhang P."/>
            <person name="Song W."/>
            <person name="An N."/>
            <person name="Chalopin D."/>
            <person name="Volff J.N."/>
            <person name="Hong Y."/>
            <person name="Li Q."/>
            <person name="Sha Z."/>
            <person name="Zhou H."/>
            <person name="Xie M."/>
            <person name="Yu Q."/>
            <person name="Liu Y."/>
            <person name="Xiang H."/>
            <person name="Wang N."/>
            <person name="Wu K."/>
            <person name="Yang C."/>
            <person name="Zhou Q."/>
            <person name="Liao X."/>
            <person name="Yang L."/>
            <person name="Hu Q."/>
            <person name="Zhang J."/>
            <person name="Meng L."/>
            <person name="Jin L."/>
            <person name="Tian Y."/>
            <person name="Lian J."/>
            <person name="Yang J."/>
            <person name="Miao G."/>
            <person name="Liu S."/>
            <person name="Liang Z."/>
            <person name="Yan F."/>
            <person name="Li Y."/>
            <person name="Sun B."/>
            <person name="Zhang H."/>
            <person name="Zhang J."/>
            <person name="Zhu Y."/>
            <person name="Du M."/>
            <person name="Zhao Y."/>
            <person name="Schartl M."/>
            <person name="Tang Q."/>
            <person name="Wang J."/>
        </authorList>
    </citation>
    <scope>NUCLEOTIDE SEQUENCE</scope>
</reference>
<dbReference type="GO" id="GO:1990166">
    <property type="term" value="P:protein localization to site of double-strand break"/>
    <property type="evidence" value="ECO:0007669"/>
    <property type="project" value="TreeGrafter"/>
</dbReference>
<dbReference type="GO" id="GO:0006281">
    <property type="term" value="P:DNA repair"/>
    <property type="evidence" value="ECO:0007669"/>
    <property type="project" value="UniProtKB-KW"/>
</dbReference>
<dbReference type="AlphaFoldDB" id="A0A3P8W7G2"/>
<evidence type="ECO:0000256" key="3">
    <source>
        <dbReference type="ARBA" id="ARBA00022490"/>
    </source>
</evidence>
<evidence type="ECO:0000256" key="7">
    <source>
        <dbReference type="ARBA" id="ARBA00023212"/>
    </source>
</evidence>
<evidence type="ECO:0000256" key="6">
    <source>
        <dbReference type="ARBA" id="ARBA00023204"/>
    </source>
</evidence>
<dbReference type="PANTHER" id="PTHR46677:SF1">
    <property type="entry name" value="SMC5-SMC6 COMPLEX LOCALIZATION FACTOR PROTEIN 1"/>
    <property type="match status" value="1"/>
</dbReference>
<evidence type="ECO:0000313" key="11">
    <source>
        <dbReference type="Proteomes" id="UP000265120"/>
    </source>
</evidence>
<dbReference type="Ensembl" id="ENSCSET00000022879.1">
    <property type="protein sequence ID" value="ENSCSEP00000022589.1"/>
    <property type="gene ID" value="ENSCSEG00000014394.1"/>
</dbReference>
<dbReference type="GO" id="GO:0005813">
    <property type="term" value="C:centrosome"/>
    <property type="evidence" value="ECO:0007669"/>
    <property type="project" value="UniProtKB-SubCell"/>
</dbReference>
<dbReference type="InParanoid" id="A0A3P8W7G2"/>
<keyword evidence="6" id="KW-0234">DNA repair</keyword>
<dbReference type="SUPFAM" id="SSF52113">
    <property type="entry name" value="BRCT domain"/>
    <property type="match status" value="1"/>
</dbReference>
<dbReference type="InterPro" id="IPR042479">
    <property type="entry name" value="Slf1"/>
</dbReference>
<keyword evidence="7" id="KW-0206">Cytoskeleton</keyword>
<comment type="subcellular location">
    <subcellularLocation>
        <location evidence="2">Cytoplasm</location>
        <location evidence="2">Cytoskeleton</location>
        <location evidence="2">Microtubule organizing center</location>
        <location evidence="2">Centrosome</location>
    </subcellularLocation>
    <subcellularLocation>
        <location evidence="1">Nucleus</location>
    </subcellularLocation>
</comment>
<dbReference type="GO" id="GO:2000781">
    <property type="term" value="P:positive regulation of double-strand break repair"/>
    <property type="evidence" value="ECO:0007669"/>
    <property type="project" value="InterPro"/>
</dbReference>
<dbReference type="PANTHER" id="PTHR46677">
    <property type="entry name" value="SMC5-SMC6 COMPLEX LOCALIZATION FACTOR PROTEIN 1"/>
    <property type="match status" value="1"/>
</dbReference>
<evidence type="ECO:0000256" key="1">
    <source>
        <dbReference type="ARBA" id="ARBA00004123"/>
    </source>
</evidence>
<feature type="domain" description="TopBP1/SLF1 BRCT" evidence="9">
    <location>
        <begin position="117"/>
        <end position="195"/>
    </location>
</feature>
<dbReference type="STRING" id="244447.ENSCSEP00000022589"/>
<evidence type="ECO:0000313" key="10">
    <source>
        <dbReference type="Ensembl" id="ENSCSEP00000022589.1"/>
    </source>
</evidence>
<keyword evidence="8" id="KW-0539">Nucleus</keyword>
<dbReference type="FunCoup" id="A0A3P8W7G2">
    <property type="interactions" value="462"/>
</dbReference>
<name>A0A3P8W7G2_CYNSE</name>
<keyword evidence="3" id="KW-0963">Cytoplasm</keyword>
<reference evidence="10" key="3">
    <citation type="submission" date="2025-09" db="UniProtKB">
        <authorList>
            <consortium name="Ensembl"/>
        </authorList>
    </citation>
    <scope>IDENTIFICATION</scope>
</reference>
<dbReference type="RefSeq" id="XP_008334967.1">
    <property type="nucleotide sequence ID" value="XM_008336745.3"/>
</dbReference>
<evidence type="ECO:0000256" key="2">
    <source>
        <dbReference type="ARBA" id="ARBA00004300"/>
    </source>
</evidence>
<evidence type="ECO:0000259" key="9">
    <source>
        <dbReference type="Pfam" id="PF23294"/>
    </source>
</evidence>
<dbReference type="KEGG" id="csem:103398215"/>
<dbReference type="InterPro" id="IPR057595">
    <property type="entry name" value="TopB1_SLF1_BRCT"/>
</dbReference>
<dbReference type="GO" id="GO:0035861">
    <property type="term" value="C:site of double-strand break"/>
    <property type="evidence" value="ECO:0007669"/>
    <property type="project" value="TreeGrafter"/>
</dbReference>
<keyword evidence="11" id="KW-1185">Reference proteome</keyword>
<dbReference type="Pfam" id="PF23294">
    <property type="entry name" value="BRCT_TopB1_SLF1"/>
    <property type="match status" value="1"/>
</dbReference>
<protein>
    <submittedName>
        <fullName evidence="10">SMC5-SMC6 complex localization factor 1</fullName>
    </submittedName>
</protein>
<dbReference type="CTD" id="84250"/>
<dbReference type="CDD" id="cd17738">
    <property type="entry name" value="BRCT_TopBP1_rpt7"/>
    <property type="match status" value="1"/>
</dbReference>
<evidence type="ECO:0000256" key="4">
    <source>
        <dbReference type="ARBA" id="ARBA00022737"/>
    </source>
</evidence>
<proteinExistence type="predicted"/>
<dbReference type="InterPro" id="IPR036420">
    <property type="entry name" value="BRCT_dom_sf"/>
</dbReference>
<sequence length="788" mass="88315">MESCTHIFQISGIKNCDKKRDLIQGIQHLSGKYLGGSIYQQAITHLIIPEVISSEKFFAACAAGKWVVTPDYVLDSLQNGCWLTEDQYEVSIGTDSPSAFYPVRQWREKVASRRITGAFEGWRVLLMVQEPSRRDMFKRLLVAGKAEVYDIPPPSHSSITHVMAKPITENSQSYSTPCYSVTHVIQHLFGRHYVHMNFANINVTDSHPTEIKKPSVADIDLSELEAELRDYVIQHQSRPRLQFLEFLGYHDPYCSQLQATETDFSNVGSMIECGLFAEALDSIRSAVLPGLLPPVAYVISLLEYALQGDTTPYFQKNFLQFMINLLLNNPPLLGNKGKTYFKQVLQCPRCKMGIWPFLQSTISRCLSSEATCHPLPAPASPALIRFYCDLVTFVLRLFQVELHSVTAGDFGQPQGTGVSKAPASGFLLNATFWTFWERATLLSQSVKQLCHLLFQAATKEFTEKDERQSLHLTDTLLNFLSVVVEFWCHQHNKLNWNLAYKGLKDLVEHLAVVSRDVTPAVAVELVVRVSSTRLKMTMADAVFRSLCCRNGFTLEDNSLSLKEMVLSYLPFLGHFAHSPSDVHRRTEPTSTTHSGIKQETNCRTQCPLVKNSLEKGNVPRGLTKVNAAGSVLLQLIDGCGRTPLNLVSDASQREELFLSAQVRDSTLGNTATEVVNLPLLEAGSTLLAHLIFSYQQEMGLSALQKSRDKTHSLGGNLVRALKTHTFQKVTSGWTDQRVIRLAEDVETLLEFGTGVYWSHMSQVVEGQNTHFLLEILKLLRLKAETLDL</sequence>
<dbReference type="OMA" id="QCTHMIA"/>
<organism evidence="10 11">
    <name type="scientific">Cynoglossus semilaevis</name>
    <name type="common">Tongue sole</name>
    <dbReference type="NCBI Taxonomy" id="244447"/>
    <lineage>
        <taxon>Eukaryota</taxon>
        <taxon>Metazoa</taxon>
        <taxon>Chordata</taxon>
        <taxon>Craniata</taxon>
        <taxon>Vertebrata</taxon>
        <taxon>Euteleostomi</taxon>
        <taxon>Actinopterygii</taxon>
        <taxon>Neopterygii</taxon>
        <taxon>Teleostei</taxon>
        <taxon>Neoteleostei</taxon>
        <taxon>Acanthomorphata</taxon>
        <taxon>Carangaria</taxon>
        <taxon>Pleuronectiformes</taxon>
        <taxon>Pleuronectoidei</taxon>
        <taxon>Cynoglossidae</taxon>
        <taxon>Cynoglossinae</taxon>
        <taxon>Cynoglossus</taxon>
    </lineage>
</organism>
<accession>A0A3P8W7G2</accession>
<keyword evidence="5" id="KW-0227">DNA damage</keyword>